<keyword evidence="1" id="KW-0808">Transferase</keyword>
<gene>
    <name evidence="3" type="ordered locus">GNIT_2305</name>
</gene>
<dbReference type="Gene3D" id="3.40.50.300">
    <property type="entry name" value="P-loop containing nucleotide triphosphate hydrolases"/>
    <property type="match status" value="1"/>
</dbReference>
<evidence type="ECO:0000256" key="1">
    <source>
        <dbReference type="ARBA" id="ARBA00022679"/>
    </source>
</evidence>
<dbReference type="EMBL" id="CP003060">
    <property type="protein sequence ID" value="AEP30405.1"/>
    <property type="molecule type" value="Genomic_DNA"/>
</dbReference>
<name>G4QKV2_GLANF</name>
<dbReference type="SMART" id="SM00028">
    <property type="entry name" value="TPR"/>
    <property type="match status" value="4"/>
</dbReference>
<dbReference type="RefSeq" id="WP_014109278.1">
    <property type="nucleotide sequence ID" value="NC_016041.1"/>
</dbReference>
<dbReference type="eggNOG" id="COG0457">
    <property type="taxonomic scope" value="Bacteria"/>
</dbReference>
<keyword evidence="4" id="KW-1185">Reference proteome</keyword>
<dbReference type="InterPro" id="IPR026634">
    <property type="entry name" value="TPST-like"/>
</dbReference>
<evidence type="ECO:0000313" key="3">
    <source>
        <dbReference type="EMBL" id="AEP30405.1"/>
    </source>
</evidence>
<evidence type="ECO:0000256" key="2">
    <source>
        <dbReference type="PROSITE-ProRule" id="PRU00339"/>
    </source>
</evidence>
<dbReference type="GO" id="GO:0008476">
    <property type="term" value="F:protein-tyrosine sulfotransferase activity"/>
    <property type="evidence" value="ECO:0007669"/>
    <property type="project" value="InterPro"/>
</dbReference>
<dbReference type="AlphaFoldDB" id="G4QKV2"/>
<reference evidence="3 4" key="1">
    <citation type="journal article" date="2011" name="J. Bacteriol.">
        <title>Complete genome sequence of seawater bacterium Glaciecola nitratireducens FR1064T.</title>
        <authorList>
            <person name="Bian F."/>
            <person name="Qin Q.L."/>
            <person name="Xie B.B."/>
            <person name="Shu Y.L."/>
            <person name="Zhang X.Y."/>
            <person name="Yu Y."/>
            <person name="Chen B."/>
            <person name="Chen X.L."/>
            <person name="Zhou B.C."/>
            <person name="Zhang Y.Z."/>
        </authorList>
    </citation>
    <scope>NUCLEOTIDE SEQUENCE [LARGE SCALE GENOMIC DNA]</scope>
    <source>
        <strain evidence="4">JCM 12485 / KCTC 12276 / FR1064</strain>
    </source>
</reference>
<proteinExistence type="predicted"/>
<dbReference type="SUPFAM" id="SSF52540">
    <property type="entry name" value="P-loop containing nucleoside triphosphate hydrolases"/>
    <property type="match status" value="1"/>
</dbReference>
<dbReference type="KEGG" id="gni:GNIT_2305"/>
<dbReference type="PROSITE" id="PS50005">
    <property type="entry name" value="TPR"/>
    <property type="match status" value="1"/>
</dbReference>
<accession>G4QKV2</accession>
<dbReference type="Gene3D" id="1.25.40.10">
    <property type="entry name" value="Tetratricopeptide repeat domain"/>
    <property type="match status" value="2"/>
</dbReference>
<dbReference type="Proteomes" id="UP000009282">
    <property type="component" value="Chromosome"/>
</dbReference>
<dbReference type="PANTHER" id="PTHR12788">
    <property type="entry name" value="PROTEIN-TYROSINE SULFOTRANSFERASE 2"/>
    <property type="match status" value="1"/>
</dbReference>
<feature type="repeat" description="TPR" evidence="2">
    <location>
        <begin position="101"/>
        <end position="134"/>
    </location>
</feature>
<dbReference type="InterPro" id="IPR019734">
    <property type="entry name" value="TPR_rpt"/>
</dbReference>
<dbReference type="Pfam" id="PF13181">
    <property type="entry name" value="TPR_8"/>
    <property type="match status" value="1"/>
</dbReference>
<evidence type="ECO:0000313" key="4">
    <source>
        <dbReference type="Proteomes" id="UP000009282"/>
    </source>
</evidence>
<dbReference type="InterPro" id="IPR011990">
    <property type="entry name" value="TPR-like_helical_dom_sf"/>
</dbReference>
<dbReference type="HOGENOM" id="CLU_017034_1_0_6"/>
<dbReference type="Pfam" id="PF13469">
    <property type="entry name" value="Sulfotransfer_3"/>
    <property type="match status" value="1"/>
</dbReference>
<dbReference type="SUPFAM" id="SSF48452">
    <property type="entry name" value="TPR-like"/>
    <property type="match status" value="1"/>
</dbReference>
<dbReference type="InterPro" id="IPR027417">
    <property type="entry name" value="P-loop_NTPase"/>
</dbReference>
<dbReference type="STRING" id="1085623.GNIT_2305"/>
<organism evidence="3 4">
    <name type="scientific">Glaciecola nitratireducens (strain JCM 12485 / KCTC 12276 / FR1064)</name>
    <dbReference type="NCBI Taxonomy" id="1085623"/>
    <lineage>
        <taxon>Bacteria</taxon>
        <taxon>Pseudomonadati</taxon>
        <taxon>Pseudomonadota</taxon>
        <taxon>Gammaproteobacteria</taxon>
        <taxon>Alteromonadales</taxon>
        <taxon>Alteromonadaceae</taxon>
        <taxon>Brumicola</taxon>
    </lineage>
</organism>
<protein>
    <submittedName>
        <fullName evidence="3">Tetratricopeptide TPR_2</fullName>
    </submittedName>
</protein>
<sequence length="539" mass="61232">MANIFESALQQAKAGHLHKAWNILVLNTASLDSRELHLMLDIALLSKQKSWQEESLQLLIDKQPLNYQWTNQLALLYFQAQQFTLAVGVIKSYLGKAPKNASAWFNLAYMSKFTGDHNASIKAYEKALMLNIEGPEEVHCNIGNIYSQELLDAEKAKYHYTKALELNTSYVQAKFNLAGLLEREGKLAEAGEAFVACAAYHDYKLKGLTRALELIEKDQGKRQIAKELECFLSVQSSADISIDTVDALFSLGRFYESAGLYNDSWSCYEKANKLDAEWRTSASVKESLDQCELIKDSFDFSAEVPSNDTELVFICGLFRSGSTLLESMLATHPNLISGGEIDVFRKQLLADSNTFSAPLLLKNKLALDTITKYLTRISEQTNSAVDNSKLRILDKQPENFLLLGYIKKLFPKAKFVWTCREKTNSVFSIYTQHFGLYQPYSCNLSDICTFYQQHLDLLAFWQQFYADDIKVVKYEDLVSHPSDVMSEIQQFLGVSADSNFDKFYKSKQLVSTASMAQVRKPLHKNAINRVQPYLKWMNL</sequence>
<keyword evidence="2" id="KW-0802">TPR repeat</keyword>
<dbReference type="OrthoDB" id="9815894at2"/>
<dbReference type="PANTHER" id="PTHR12788:SF10">
    <property type="entry name" value="PROTEIN-TYROSINE SULFOTRANSFERASE"/>
    <property type="match status" value="1"/>
</dbReference>